<dbReference type="GO" id="GO:0008233">
    <property type="term" value="F:peptidase activity"/>
    <property type="evidence" value="ECO:0007669"/>
    <property type="project" value="InterPro"/>
</dbReference>
<evidence type="ECO:0000256" key="1">
    <source>
        <dbReference type="SAM" id="Phobius"/>
    </source>
</evidence>
<evidence type="ECO:0000313" key="2">
    <source>
        <dbReference type="EMBL" id="OHA26792.1"/>
    </source>
</evidence>
<dbReference type="EMBL" id="MHRQ01000016">
    <property type="protein sequence ID" value="OHA26792.1"/>
    <property type="molecule type" value="Genomic_DNA"/>
</dbReference>
<keyword evidence="1" id="KW-1133">Transmembrane helix</keyword>
<feature type="transmembrane region" description="Helical" evidence="1">
    <location>
        <begin position="104"/>
        <end position="124"/>
    </location>
</feature>
<name>A0A1G2MUN7_9BACT</name>
<protein>
    <recommendedName>
        <fullName evidence="4">Protease PrsW</fullName>
    </recommendedName>
</protein>
<dbReference type="PANTHER" id="PTHR36844:SF1">
    <property type="entry name" value="PROTEASE PRSW"/>
    <property type="match status" value="1"/>
</dbReference>
<evidence type="ECO:0008006" key="4">
    <source>
        <dbReference type="Google" id="ProtNLM"/>
    </source>
</evidence>
<dbReference type="Proteomes" id="UP000177565">
    <property type="component" value="Unassembled WGS sequence"/>
</dbReference>
<keyword evidence="1" id="KW-0812">Transmembrane</keyword>
<accession>A0A1G2MUN7</accession>
<comment type="caution">
    <text evidence="2">The sequence shown here is derived from an EMBL/GenBank/DDBJ whole genome shotgun (WGS) entry which is preliminary data.</text>
</comment>
<reference evidence="2 3" key="1">
    <citation type="journal article" date="2016" name="Nat. Commun.">
        <title>Thousands of microbial genomes shed light on interconnected biogeochemical processes in an aquifer system.</title>
        <authorList>
            <person name="Anantharaman K."/>
            <person name="Brown C.T."/>
            <person name="Hug L.A."/>
            <person name="Sharon I."/>
            <person name="Castelle C.J."/>
            <person name="Probst A.J."/>
            <person name="Thomas B.C."/>
            <person name="Singh A."/>
            <person name="Wilkins M.J."/>
            <person name="Karaoz U."/>
            <person name="Brodie E.L."/>
            <person name="Williams K.H."/>
            <person name="Hubbard S.S."/>
            <person name="Banfield J.F."/>
        </authorList>
    </citation>
    <scope>NUCLEOTIDE SEQUENCE [LARGE SCALE GENOMIC DNA]</scope>
</reference>
<feature type="transmembrane region" description="Helical" evidence="1">
    <location>
        <begin position="178"/>
        <end position="197"/>
    </location>
</feature>
<organism evidence="2 3">
    <name type="scientific">Candidatus Taylorbacteria bacterium RIFCSPHIGHO2_02_FULL_46_13</name>
    <dbReference type="NCBI Taxonomy" id="1802312"/>
    <lineage>
        <taxon>Bacteria</taxon>
        <taxon>Candidatus Tayloriibacteriota</taxon>
    </lineage>
</organism>
<proteinExistence type="predicted"/>
<dbReference type="STRING" id="1802312.A3C06_01485"/>
<dbReference type="InterPro" id="IPR026898">
    <property type="entry name" value="PrsW"/>
</dbReference>
<dbReference type="PANTHER" id="PTHR36844">
    <property type="entry name" value="PROTEASE PRSW"/>
    <property type="match status" value="1"/>
</dbReference>
<feature type="transmembrane region" description="Helical" evidence="1">
    <location>
        <begin position="6"/>
        <end position="27"/>
    </location>
</feature>
<evidence type="ECO:0000313" key="3">
    <source>
        <dbReference type="Proteomes" id="UP000177565"/>
    </source>
</evidence>
<feature type="transmembrane region" description="Helical" evidence="1">
    <location>
        <begin position="203"/>
        <end position="220"/>
    </location>
</feature>
<feature type="transmembrane region" description="Helical" evidence="1">
    <location>
        <begin position="144"/>
        <end position="166"/>
    </location>
</feature>
<dbReference type="Pfam" id="PF13367">
    <property type="entry name" value="PrsW-protease"/>
    <property type="match status" value="1"/>
</dbReference>
<feature type="transmembrane region" description="Helical" evidence="1">
    <location>
        <begin position="72"/>
        <end position="92"/>
    </location>
</feature>
<keyword evidence="1" id="KW-0472">Membrane</keyword>
<sequence length="231" mass="25561">MGTFLEHTLFAIAGGALPTLVWLLFWLREDRKHPEPIRLLFLTFAVGMLVVLPVLKLEAFVYQSVSGETLRILLWSTIEELGKFIAVLSIVLWRKEIDEPIDYVVYMVTVALGFAAVENTLFIFNPISQGLATTGIVTGNLRFIGATLLHIGASAAVGICMALAFYKNRLRKYQYMAFGLILAIALHIGFNLTILIGNGTHSVLASSLVWIAIIGILLLLEKVKKVHPIKN</sequence>
<dbReference type="AlphaFoldDB" id="A0A1G2MUN7"/>
<gene>
    <name evidence="2" type="ORF">A3C06_01485</name>
</gene>
<feature type="transmembrane region" description="Helical" evidence="1">
    <location>
        <begin position="39"/>
        <end position="60"/>
    </location>
</feature>